<evidence type="ECO:0000259" key="3">
    <source>
        <dbReference type="Pfam" id="PF13439"/>
    </source>
</evidence>
<dbReference type="AlphaFoldDB" id="A0A0A8JZ23"/>
<feature type="domain" description="Glycosyl transferase family 1" evidence="2">
    <location>
        <begin position="180"/>
        <end position="326"/>
    </location>
</feature>
<dbReference type="PANTHER" id="PTHR45947">
    <property type="entry name" value="SULFOQUINOVOSYL TRANSFERASE SQD2"/>
    <property type="match status" value="1"/>
</dbReference>
<dbReference type="CDD" id="cd03801">
    <property type="entry name" value="GT4_PimA-like"/>
    <property type="match status" value="1"/>
</dbReference>
<feature type="region of interest" description="Disordered" evidence="1">
    <location>
        <begin position="372"/>
        <end position="397"/>
    </location>
</feature>
<name>A0A0A8JZ23_9HYPH</name>
<feature type="domain" description="Glycosyltransferase subfamily 4-like N-terminal" evidence="3">
    <location>
        <begin position="14"/>
        <end position="179"/>
    </location>
</feature>
<accession>A0A0A8JZ23</accession>
<dbReference type="Proteomes" id="UP000031643">
    <property type="component" value="Chromosome"/>
</dbReference>
<dbReference type="PANTHER" id="PTHR45947:SF3">
    <property type="entry name" value="SULFOQUINOVOSYL TRANSFERASE SQD2"/>
    <property type="match status" value="1"/>
</dbReference>
<gene>
    <name evidence="4" type="ORF">GL4_0201</name>
</gene>
<protein>
    <submittedName>
        <fullName evidence="4">Xanthan biosynthesis glycosyltransferase GumH</fullName>
    </submittedName>
</protein>
<dbReference type="STRING" id="1384459.GL4_0201"/>
<proteinExistence type="predicted"/>
<dbReference type="OrthoDB" id="9771846at2"/>
<dbReference type="Pfam" id="PF00534">
    <property type="entry name" value="Glycos_transf_1"/>
    <property type="match status" value="1"/>
</dbReference>
<dbReference type="GO" id="GO:0016757">
    <property type="term" value="F:glycosyltransferase activity"/>
    <property type="evidence" value="ECO:0007669"/>
    <property type="project" value="InterPro"/>
</dbReference>
<reference evidence="4 5" key="1">
    <citation type="submission" date="2014-09" db="EMBL/GenBank/DDBJ databases">
        <title>Genome sequencing of Methyloceanibacter caenitepidi Gela4.</title>
        <authorList>
            <person name="Takeuchi M."/>
            <person name="Susumu S."/>
            <person name="Kamagata Y."/>
            <person name="Oshima K."/>
            <person name="Hattori M."/>
            <person name="Iwasaki W."/>
        </authorList>
    </citation>
    <scope>NUCLEOTIDE SEQUENCE [LARGE SCALE GENOMIC DNA]</scope>
    <source>
        <strain evidence="4 5">Gela4</strain>
    </source>
</reference>
<dbReference type="RefSeq" id="WP_052464014.1">
    <property type="nucleotide sequence ID" value="NZ_AP014648.1"/>
</dbReference>
<sequence length="397" mass="44001">MFLTHVVRQFYPGVGGLENHVLDLAAAQVAEGHRVRVVALNRLFKDAQAKVLPAQETLNGIEIVRIPFRGSSRYPIALSVLQHIKDADIVHVHAIDFFFDFLAWTKPFHRRPLVATTHGGFFHTSYAAGLKRLWFATLTRWSARAYDAIIACSASDYDRFRTLNLERLVLIEDGVNTDKFRDAASKNFRKSILWIGRFSQNKRIDRFVQFAKSLRQIDPEWTFTIVGRPDDLQTSDIAALADAAQVEDAIQVVTSPSDAQLRKLMGDCSFIASTSDYEGFGMTAVEGLSAGLFPLLSDIPPYRRLVQATGLGLILDYADPDAAARAASAEAKTLVSSIGRRRRASMEAAAGYDWAHISRKTSELYEQVLNGDVTGEDPEDRNASESLDNGGVSIAKH</sequence>
<organism evidence="4 5">
    <name type="scientific">Methyloceanibacter caenitepidi</name>
    <dbReference type="NCBI Taxonomy" id="1384459"/>
    <lineage>
        <taxon>Bacteria</taxon>
        <taxon>Pseudomonadati</taxon>
        <taxon>Pseudomonadota</taxon>
        <taxon>Alphaproteobacteria</taxon>
        <taxon>Hyphomicrobiales</taxon>
        <taxon>Hyphomicrobiaceae</taxon>
        <taxon>Methyloceanibacter</taxon>
    </lineage>
</organism>
<dbReference type="SUPFAM" id="SSF53756">
    <property type="entry name" value="UDP-Glycosyltransferase/glycogen phosphorylase"/>
    <property type="match status" value="1"/>
</dbReference>
<dbReference type="KEGG" id="mcg:GL4_0201"/>
<dbReference type="HOGENOM" id="CLU_739069_0_0_5"/>
<dbReference type="InterPro" id="IPR028098">
    <property type="entry name" value="Glyco_trans_4-like_N"/>
</dbReference>
<evidence type="ECO:0000313" key="5">
    <source>
        <dbReference type="Proteomes" id="UP000031643"/>
    </source>
</evidence>
<evidence type="ECO:0000313" key="4">
    <source>
        <dbReference type="EMBL" id="BAQ15671.1"/>
    </source>
</evidence>
<dbReference type="InterPro" id="IPR050194">
    <property type="entry name" value="Glycosyltransferase_grp1"/>
</dbReference>
<evidence type="ECO:0000259" key="2">
    <source>
        <dbReference type="Pfam" id="PF00534"/>
    </source>
</evidence>
<keyword evidence="5" id="KW-1185">Reference proteome</keyword>
<dbReference type="EMBL" id="AP014648">
    <property type="protein sequence ID" value="BAQ15671.1"/>
    <property type="molecule type" value="Genomic_DNA"/>
</dbReference>
<dbReference type="Pfam" id="PF13439">
    <property type="entry name" value="Glyco_transf_4"/>
    <property type="match status" value="1"/>
</dbReference>
<evidence type="ECO:0000256" key="1">
    <source>
        <dbReference type="SAM" id="MobiDB-lite"/>
    </source>
</evidence>
<dbReference type="InterPro" id="IPR001296">
    <property type="entry name" value="Glyco_trans_1"/>
</dbReference>
<dbReference type="Gene3D" id="3.40.50.2000">
    <property type="entry name" value="Glycogen Phosphorylase B"/>
    <property type="match status" value="2"/>
</dbReference>
<keyword evidence="4" id="KW-0808">Transferase</keyword>